<reference evidence="6" key="1">
    <citation type="journal article" date="2019" name="Int. J. Syst. Evol. Microbiol.">
        <title>The Global Catalogue of Microorganisms (GCM) 10K type strain sequencing project: providing services to taxonomists for standard genome sequencing and annotation.</title>
        <authorList>
            <consortium name="The Broad Institute Genomics Platform"/>
            <consortium name="The Broad Institute Genome Sequencing Center for Infectious Disease"/>
            <person name="Wu L."/>
            <person name="Ma J."/>
        </authorList>
    </citation>
    <scope>NUCLEOTIDE SEQUENCE [LARGE SCALE GENOMIC DNA]</scope>
    <source>
        <strain evidence="6">CCUG 73951</strain>
    </source>
</reference>
<keyword evidence="1" id="KW-0547">Nucleotide-binding</keyword>
<accession>A0ABW2K0F4</accession>
<dbReference type="PROSITE" id="PS00675">
    <property type="entry name" value="SIGMA54_INTERACT_1"/>
    <property type="match status" value="1"/>
</dbReference>
<dbReference type="NCBIfam" id="TIGR00229">
    <property type="entry name" value="sensory_box"/>
    <property type="match status" value="1"/>
</dbReference>
<dbReference type="InterPro" id="IPR003593">
    <property type="entry name" value="AAA+_ATPase"/>
</dbReference>
<organism evidence="5 6">
    <name type="scientific">Halobacillus campisalis</name>
    <dbReference type="NCBI Taxonomy" id="435909"/>
    <lineage>
        <taxon>Bacteria</taxon>
        <taxon>Bacillati</taxon>
        <taxon>Bacillota</taxon>
        <taxon>Bacilli</taxon>
        <taxon>Bacillales</taxon>
        <taxon>Bacillaceae</taxon>
        <taxon>Halobacillus</taxon>
    </lineage>
</organism>
<dbReference type="InterPro" id="IPR013767">
    <property type="entry name" value="PAS_fold"/>
</dbReference>
<dbReference type="RefSeq" id="WP_289215441.1">
    <property type="nucleotide sequence ID" value="NZ_JAPVRC010000003.1"/>
</dbReference>
<dbReference type="PANTHER" id="PTHR32071:SF121">
    <property type="entry name" value="SIGMA L-DEPENDENT TRANSCRIPTIONAL REGULATOR YQIR-RELATED"/>
    <property type="match status" value="1"/>
</dbReference>
<dbReference type="InterPro" id="IPR058031">
    <property type="entry name" value="AAA_lid_NorR"/>
</dbReference>
<dbReference type="InterPro" id="IPR000014">
    <property type="entry name" value="PAS"/>
</dbReference>
<dbReference type="Pfam" id="PF00158">
    <property type="entry name" value="Sigma54_activat"/>
    <property type="match status" value="1"/>
</dbReference>
<dbReference type="Gene3D" id="3.30.450.20">
    <property type="entry name" value="PAS domain"/>
    <property type="match status" value="1"/>
</dbReference>
<dbReference type="SMART" id="SM00091">
    <property type="entry name" value="PAS"/>
    <property type="match status" value="1"/>
</dbReference>
<gene>
    <name evidence="5" type="ORF">ACFQMN_01975</name>
</gene>
<name>A0ABW2K0F4_9BACI</name>
<evidence type="ECO:0000256" key="2">
    <source>
        <dbReference type="ARBA" id="ARBA00022840"/>
    </source>
</evidence>
<dbReference type="Proteomes" id="UP001596494">
    <property type="component" value="Unassembled WGS sequence"/>
</dbReference>
<feature type="domain" description="Sigma-54 factor interaction" evidence="3">
    <location>
        <begin position="333"/>
        <end position="559"/>
    </location>
</feature>
<evidence type="ECO:0000259" key="3">
    <source>
        <dbReference type="PROSITE" id="PS50045"/>
    </source>
</evidence>
<dbReference type="CDD" id="cd00009">
    <property type="entry name" value="AAA"/>
    <property type="match status" value="1"/>
</dbReference>
<dbReference type="Pfam" id="PF25601">
    <property type="entry name" value="AAA_lid_14"/>
    <property type="match status" value="1"/>
</dbReference>
<evidence type="ECO:0000259" key="4">
    <source>
        <dbReference type="PROSITE" id="PS50112"/>
    </source>
</evidence>
<dbReference type="PROSITE" id="PS50045">
    <property type="entry name" value="SIGMA54_INTERACT_4"/>
    <property type="match status" value="1"/>
</dbReference>
<proteinExistence type="predicted"/>
<keyword evidence="2" id="KW-0067">ATP-binding</keyword>
<sequence length="669" mass="76044">MDNHLTLLAGTPETRATLHQQLDEIFGEFIKIDSYSVDESLPDLIEKDLIIFSSHLIEQEAAHVIGERCTSITARRTINYQHIDRLFELRDNTTVLCVNDTPEMTIETIDTLEKIGMNHLNYKPYNGRSSSEEIDTAITPGEVPFIPKRIGKVVDIGVRLIDITTLIEILDHFQLKRKLGGIISSRYTSKIIELSKKISEMNQQTQTLNEHLKQVVDGVNDGIMAIDVVGKVTVFNPFMEEYTGLSASHAIGKTLPQLFKQHDLLQFLSQPQEEGRYFTINTYNVMVYRFDWEGSDSVLLIFKNTDETITMERAARKQLTKTGYIAKYHFQDIIGESEALEKTKEIAKKLARSELPVLIQGESGTGKELFASAIHNHSGQRLDPFLAVNCSALPEELLESELFGYEEGSFTGAKRGGKKGIFEQADGGTIFLDEIGDISLKLQARLLRVIQEMEIRKIGGNKNIPIQVRVIAATNKDLLRLIEEGKFREDLYHRLKVLFLQIPSLRKRKADVPRLVHQFLIENGCPDHKISPSLMNTLKDYEWYGNIRELKNTISYLITVGEGTVITERDLPNDGFFQSNLSYEADAQLSMLDQQKFIHVLAIILELNESYVSASRSKISERSQQSDFPLSVQQIRKTIKDLEEHEYVKVKRGRGGTEITEQGRSFLKY</sequence>
<evidence type="ECO:0000256" key="1">
    <source>
        <dbReference type="ARBA" id="ARBA00022741"/>
    </source>
</evidence>
<dbReference type="CDD" id="cd00130">
    <property type="entry name" value="PAS"/>
    <property type="match status" value="1"/>
</dbReference>
<dbReference type="InterPro" id="IPR036388">
    <property type="entry name" value="WH-like_DNA-bd_sf"/>
</dbReference>
<keyword evidence="6" id="KW-1185">Reference proteome</keyword>
<feature type="domain" description="PAS" evidence="4">
    <location>
        <begin position="208"/>
        <end position="255"/>
    </location>
</feature>
<dbReference type="PROSITE" id="PS50112">
    <property type="entry name" value="PAS"/>
    <property type="match status" value="1"/>
</dbReference>
<dbReference type="PROSITE" id="PS00676">
    <property type="entry name" value="SIGMA54_INTERACT_2"/>
    <property type="match status" value="1"/>
</dbReference>
<comment type="caution">
    <text evidence="5">The sequence shown here is derived from an EMBL/GenBank/DDBJ whole genome shotgun (WGS) entry which is preliminary data.</text>
</comment>
<dbReference type="InterPro" id="IPR025662">
    <property type="entry name" value="Sigma_54_int_dom_ATP-bd_1"/>
</dbReference>
<dbReference type="SUPFAM" id="SSF52540">
    <property type="entry name" value="P-loop containing nucleoside triphosphate hydrolases"/>
    <property type="match status" value="1"/>
</dbReference>
<protein>
    <submittedName>
        <fullName evidence="5">Sigma-54 interaction domain-containing protein</fullName>
    </submittedName>
</protein>
<dbReference type="InterPro" id="IPR035965">
    <property type="entry name" value="PAS-like_dom_sf"/>
</dbReference>
<dbReference type="InterPro" id="IPR025943">
    <property type="entry name" value="Sigma_54_int_dom_ATP-bd_2"/>
</dbReference>
<evidence type="ECO:0000313" key="6">
    <source>
        <dbReference type="Proteomes" id="UP001596494"/>
    </source>
</evidence>
<dbReference type="Gene3D" id="3.40.50.300">
    <property type="entry name" value="P-loop containing nucleotide triphosphate hydrolases"/>
    <property type="match status" value="1"/>
</dbReference>
<dbReference type="EMBL" id="JBHTBY010000001">
    <property type="protein sequence ID" value="MFC7319653.1"/>
    <property type="molecule type" value="Genomic_DNA"/>
</dbReference>
<dbReference type="InterPro" id="IPR027417">
    <property type="entry name" value="P-loop_NTPase"/>
</dbReference>
<dbReference type="SMART" id="SM00382">
    <property type="entry name" value="AAA"/>
    <property type="match status" value="1"/>
</dbReference>
<dbReference type="PANTHER" id="PTHR32071">
    <property type="entry name" value="TRANSCRIPTIONAL REGULATORY PROTEIN"/>
    <property type="match status" value="1"/>
</dbReference>
<dbReference type="Gene3D" id="1.10.8.60">
    <property type="match status" value="1"/>
</dbReference>
<dbReference type="Gene3D" id="1.10.10.10">
    <property type="entry name" value="Winged helix-like DNA-binding domain superfamily/Winged helix DNA-binding domain"/>
    <property type="match status" value="1"/>
</dbReference>
<dbReference type="Pfam" id="PF00989">
    <property type="entry name" value="PAS"/>
    <property type="match status" value="1"/>
</dbReference>
<evidence type="ECO:0000313" key="5">
    <source>
        <dbReference type="EMBL" id="MFC7319653.1"/>
    </source>
</evidence>
<dbReference type="InterPro" id="IPR002078">
    <property type="entry name" value="Sigma_54_int"/>
</dbReference>
<dbReference type="SUPFAM" id="SSF55785">
    <property type="entry name" value="PYP-like sensor domain (PAS domain)"/>
    <property type="match status" value="1"/>
</dbReference>